<dbReference type="AlphaFoldDB" id="A0A8J7KU95"/>
<evidence type="ECO:0000256" key="1">
    <source>
        <dbReference type="SAM" id="Phobius"/>
    </source>
</evidence>
<evidence type="ECO:0000313" key="3">
    <source>
        <dbReference type="Proteomes" id="UP000622552"/>
    </source>
</evidence>
<protein>
    <submittedName>
        <fullName evidence="2">Uncharacterized protein</fullName>
    </submittedName>
</protein>
<dbReference type="RefSeq" id="WP_197007978.1">
    <property type="nucleotide sequence ID" value="NZ_BONS01000013.1"/>
</dbReference>
<sequence>MNLTDWASIATIVGSASTVLLAGVAIIGGTAGLGDWRAKQRAQKELAQEQAEALRLDRQRLLLGWSPNGVNVYGVSLVTTPAEFAQAQRELSADEPSEYVFLRVVENDLSNVNRAHSLRQTIAHEGYLAKAPSTAEYEALEAGRHHLNGASTS</sequence>
<organism evidence="2 3">
    <name type="scientific">Longispora fulva</name>
    <dbReference type="NCBI Taxonomy" id="619741"/>
    <lineage>
        <taxon>Bacteria</taxon>
        <taxon>Bacillati</taxon>
        <taxon>Actinomycetota</taxon>
        <taxon>Actinomycetes</taxon>
        <taxon>Micromonosporales</taxon>
        <taxon>Micromonosporaceae</taxon>
        <taxon>Longispora</taxon>
    </lineage>
</organism>
<proteinExistence type="predicted"/>
<keyword evidence="1" id="KW-1133">Transmembrane helix</keyword>
<name>A0A8J7KU95_9ACTN</name>
<accession>A0A8J7KU95</accession>
<evidence type="ECO:0000313" key="2">
    <source>
        <dbReference type="EMBL" id="MBG6141582.1"/>
    </source>
</evidence>
<keyword evidence="3" id="KW-1185">Reference proteome</keyword>
<reference evidence="2" key="1">
    <citation type="submission" date="2020-11" db="EMBL/GenBank/DDBJ databases">
        <title>Sequencing the genomes of 1000 actinobacteria strains.</title>
        <authorList>
            <person name="Klenk H.-P."/>
        </authorList>
    </citation>
    <scope>NUCLEOTIDE SEQUENCE</scope>
    <source>
        <strain evidence="2">DSM 45356</strain>
    </source>
</reference>
<keyword evidence="1" id="KW-0472">Membrane</keyword>
<gene>
    <name evidence="2" type="ORF">IW245_007776</name>
</gene>
<dbReference type="Proteomes" id="UP000622552">
    <property type="component" value="Unassembled WGS sequence"/>
</dbReference>
<keyword evidence="1" id="KW-0812">Transmembrane</keyword>
<comment type="caution">
    <text evidence="2">The sequence shown here is derived from an EMBL/GenBank/DDBJ whole genome shotgun (WGS) entry which is preliminary data.</text>
</comment>
<dbReference type="EMBL" id="JADOUF010000001">
    <property type="protein sequence ID" value="MBG6141582.1"/>
    <property type="molecule type" value="Genomic_DNA"/>
</dbReference>
<feature type="transmembrane region" description="Helical" evidence="1">
    <location>
        <begin position="6"/>
        <end position="34"/>
    </location>
</feature>